<dbReference type="Proteomes" id="UP001066276">
    <property type="component" value="Chromosome 5"/>
</dbReference>
<name>A0AAV7S618_PLEWA</name>
<protein>
    <submittedName>
        <fullName evidence="2">Uncharacterized protein</fullName>
    </submittedName>
</protein>
<evidence type="ECO:0000313" key="2">
    <source>
        <dbReference type="EMBL" id="KAJ1159341.1"/>
    </source>
</evidence>
<dbReference type="AlphaFoldDB" id="A0AAV7S618"/>
<proteinExistence type="predicted"/>
<gene>
    <name evidence="2" type="ORF">NDU88_012008</name>
</gene>
<feature type="compositionally biased region" description="Pro residues" evidence="1">
    <location>
        <begin position="120"/>
        <end position="132"/>
    </location>
</feature>
<reference evidence="2" key="1">
    <citation type="journal article" date="2022" name="bioRxiv">
        <title>Sequencing and chromosome-scale assembly of the giantPleurodeles waltlgenome.</title>
        <authorList>
            <person name="Brown T."/>
            <person name="Elewa A."/>
            <person name="Iarovenko S."/>
            <person name="Subramanian E."/>
            <person name="Araus A.J."/>
            <person name="Petzold A."/>
            <person name="Susuki M."/>
            <person name="Suzuki K.-i.T."/>
            <person name="Hayashi T."/>
            <person name="Toyoda A."/>
            <person name="Oliveira C."/>
            <person name="Osipova E."/>
            <person name="Leigh N.D."/>
            <person name="Simon A."/>
            <person name="Yun M.H."/>
        </authorList>
    </citation>
    <scope>NUCLEOTIDE SEQUENCE</scope>
    <source>
        <strain evidence="2">20211129_DDA</strain>
        <tissue evidence="2">Liver</tissue>
    </source>
</reference>
<evidence type="ECO:0000313" key="3">
    <source>
        <dbReference type="Proteomes" id="UP001066276"/>
    </source>
</evidence>
<sequence length="179" mass="19582">MDRRTSSALAAGWHARKSPRVEFPRASHNMVEKMSLPLEASGFPFSQKCTPGPDGHSFNTLSFTGSNSVLSSPRIIIRPCDTCVKSHQKLINKHKALEQKAPLRLPWASRLRGPGEVLGPPRPGLLNPPAPRSPCTRGYLRRDPHLVWGPLMQTCNDAGVSPRVSSALMRCASSINSQL</sequence>
<accession>A0AAV7S618</accession>
<evidence type="ECO:0000256" key="1">
    <source>
        <dbReference type="SAM" id="MobiDB-lite"/>
    </source>
</evidence>
<feature type="region of interest" description="Disordered" evidence="1">
    <location>
        <begin position="114"/>
        <end position="136"/>
    </location>
</feature>
<comment type="caution">
    <text evidence="2">The sequence shown here is derived from an EMBL/GenBank/DDBJ whole genome shotgun (WGS) entry which is preliminary data.</text>
</comment>
<dbReference type="EMBL" id="JANPWB010000009">
    <property type="protein sequence ID" value="KAJ1159341.1"/>
    <property type="molecule type" value="Genomic_DNA"/>
</dbReference>
<organism evidence="2 3">
    <name type="scientific">Pleurodeles waltl</name>
    <name type="common">Iberian ribbed newt</name>
    <dbReference type="NCBI Taxonomy" id="8319"/>
    <lineage>
        <taxon>Eukaryota</taxon>
        <taxon>Metazoa</taxon>
        <taxon>Chordata</taxon>
        <taxon>Craniata</taxon>
        <taxon>Vertebrata</taxon>
        <taxon>Euteleostomi</taxon>
        <taxon>Amphibia</taxon>
        <taxon>Batrachia</taxon>
        <taxon>Caudata</taxon>
        <taxon>Salamandroidea</taxon>
        <taxon>Salamandridae</taxon>
        <taxon>Pleurodelinae</taxon>
        <taxon>Pleurodeles</taxon>
    </lineage>
</organism>
<keyword evidence="3" id="KW-1185">Reference proteome</keyword>